<gene>
    <name evidence="1" type="ORF">GDO81_003348</name>
</gene>
<comment type="caution">
    <text evidence="1">The sequence shown here is derived from an EMBL/GenBank/DDBJ whole genome shotgun (WGS) entry which is preliminary data.</text>
</comment>
<protein>
    <submittedName>
        <fullName evidence="1">Uncharacterized protein</fullName>
    </submittedName>
</protein>
<proteinExistence type="predicted"/>
<organism evidence="1 2">
    <name type="scientific">Engystomops pustulosus</name>
    <name type="common">Tungara frog</name>
    <name type="synonym">Physalaemus pustulosus</name>
    <dbReference type="NCBI Taxonomy" id="76066"/>
    <lineage>
        <taxon>Eukaryota</taxon>
        <taxon>Metazoa</taxon>
        <taxon>Chordata</taxon>
        <taxon>Craniata</taxon>
        <taxon>Vertebrata</taxon>
        <taxon>Euteleostomi</taxon>
        <taxon>Amphibia</taxon>
        <taxon>Batrachia</taxon>
        <taxon>Anura</taxon>
        <taxon>Neobatrachia</taxon>
        <taxon>Hyloidea</taxon>
        <taxon>Leptodactylidae</taxon>
        <taxon>Leiuperinae</taxon>
        <taxon>Engystomops</taxon>
    </lineage>
</organism>
<dbReference type="AlphaFoldDB" id="A0AAV6ZW28"/>
<evidence type="ECO:0000313" key="2">
    <source>
        <dbReference type="Proteomes" id="UP000824782"/>
    </source>
</evidence>
<sequence>MVFSIFGCLGNALHGFRCSHPSRLLVYSTFYVFYHCVVFQYVSPIPSDAFTTAVYIGLTKPRPPILSTYPDFVPVFMRWPALAFHLCVTKTNVVSVLLKNILQHFLKKHRFVFYGGERKKVHLL</sequence>
<reference evidence="1" key="1">
    <citation type="thesis" date="2020" institute="ProQuest LLC" country="789 East Eisenhower Parkway, Ann Arbor, MI, USA">
        <title>Comparative Genomics and Chromosome Evolution.</title>
        <authorList>
            <person name="Mudd A.B."/>
        </authorList>
    </citation>
    <scope>NUCLEOTIDE SEQUENCE</scope>
    <source>
        <strain evidence="1">237g6f4</strain>
        <tissue evidence="1">Blood</tissue>
    </source>
</reference>
<evidence type="ECO:0000313" key="1">
    <source>
        <dbReference type="EMBL" id="KAG8553271.1"/>
    </source>
</evidence>
<keyword evidence="2" id="KW-1185">Reference proteome</keyword>
<dbReference type="Proteomes" id="UP000824782">
    <property type="component" value="Unassembled WGS sequence"/>
</dbReference>
<dbReference type="EMBL" id="WNYA01000010">
    <property type="protein sequence ID" value="KAG8553271.1"/>
    <property type="molecule type" value="Genomic_DNA"/>
</dbReference>
<name>A0AAV6ZW28_ENGPU</name>
<accession>A0AAV6ZW28</accession>